<gene>
    <name evidence="1" type="ORF">Ahu01nite_067250</name>
</gene>
<reference evidence="1 2" key="1">
    <citation type="submission" date="2021-01" db="EMBL/GenBank/DDBJ databases">
        <title>Whole genome shotgun sequence of Actinoplanes humidus NBRC 14915.</title>
        <authorList>
            <person name="Komaki H."/>
            <person name="Tamura T."/>
        </authorList>
    </citation>
    <scope>NUCLEOTIDE SEQUENCE [LARGE SCALE GENOMIC DNA]</scope>
    <source>
        <strain evidence="1 2">NBRC 14915</strain>
    </source>
</reference>
<dbReference type="RefSeq" id="WP_203840678.1">
    <property type="nucleotide sequence ID" value="NZ_BAAATV010000013.1"/>
</dbReference>
<evidence type="ECO:0000313" key="1">
    <source>
        <dbReference type="EMBL" id="GIE23623.1"/>
    </source>
</evidence>
<protein>
    <submittedName>
        <fullName evidence="1">Uncharacterized protein</fullName>
    </submittedName>
</protein>
<comment type="caution">
    <text evidence="1">The sequence shown here is derived from an EMBL/GenBank/DDBJ whole genome shotgun (WGS) entry which is preliminary data.</text>
</comment>
<sequence length="322" mass="35107">MPKLTVHDFADGWTSTDPDLLAVTFTPHGLRLSARSGAAGAAAVLTPPTPLDLGTFDELRLRVSATDTADGSPSGPFLLGLSYQDADGEHGWLVPVNRADTGEQHRFGIAEDERGRITRFTLRALTDIPFTAEVGELLAVHEDVLADVETALVELLAALNVPVVVEEEQFTELPDPVLLVTLTDQREDPERGWNVPQRDSFRIRGDTTVCSVRPAARPVLAEYQVLPAASDRATSLALRGEILRRIGLDTGLRVNGEVLPVQTLLPPPLDIRVRAVPAPIYLHIGARIEQGPRVEVPWPRRIRVLAGQRPADQDQEGIVLRT</sequence>
<proteinExistence type="predicted"/>
<name>A0ABQ3ZYF5_9ACTN</name>
<dbReference type="Proteomes" id="UP000603200">
    <property type="component" value="Unassembled WGS sequence"/>
</dbReference>
<accession>A0ABQ3ZYF5</accession>
<evidence type="ECO:0000313" key="2">
    <source>
        <dbReference type="Proteomes" id="UP000603200"/>
    </source>
</evidence>
<organism evidence="1 2">
    <name type="scientific">Winogradskya humida</name>
    <dbReference type="NCBI Taxonomy" id="113566"/>
    <lineage>
        <taxon>Bacteria</taxon>
        <taxon>Bacillati</taxon>
        <taxon>Actinomycetota</taxon>
        <taxon>Actinomycetes</taxon>
        <taxon>Micromonosporales</taxon>
        <taxon>Micromonosporaceae</taxon>
        <taxon>Winogradskya</taxon>
    </lineage>
</organism>
<keyword evidence="2" id="KW-1185">Reference proteome</keyword>
<dbReference type="EMBL" id="BOMN01000093">
    <property type="protein sequence ID" value="GIE23623.1"/>
    <property type="molecule type" value="Genomic_DNA"/>
</dbReference>